<dbReference type="PROSITE" id="PS00221">
    <property type="entry name" value="MIP"/>
    <property type="match status" value="1"/>
</dbReference>
<evidence type="ECO:0000256" key="1">
    <source>
        <dbReference type="ARBA" id="ARBA00004141"/>
    </source>
</evidence>
<evidence type="ECO:0000256" key="7">
    <source>
        <dbReference type="SAM" id="Phobius"/>
    </source>
</evidence>
<evidence type="ECO:0000256" key="5">
    <source>
        <dbReference type="ARBA" id="ARBA00023136"/>
    </source>
</evidence>
<organism evidence="8 9">
    <name type="scientific">Pseudoluteimonas lycopersici</name>
    <dbReference type="NCBI Taxonomy" id="1324796"/>
    <lineage>
        <taxon>Bacteria</taxon>
        <taxon>Pseudomonadati</taxon>
        <taxon>Pseudomonadota</taxon>
        <taxon>Gammaproteobacteria</taxon>
        <taxon>Lysobacterales</taxon>
        <taxon>Lysobacteraceae</taxon>
        <taxon>Pseudoluteimonas</taxon>
    </lineage>
</organism>
<dbReference type="GO" id="GO:0016020">
    <property type="term" value="C:membrane"/>
    <property type="evidence" value="ECO:0007669"/>
    <property type="project" value="UniProtKB-SubCell"/>
</dbReference>
<dbReference type="OrthoDB" id="9807293at2"/>
<evidence type="ECO:0000313" key="9">
    <source>
        <dbReference type="Proteomes" id="UP000315891"/>
    </source>
</evidence>
<dbReference type="RefSeq" id="WP_143878496.1">
    <property type="nucleotide sequence ID" value="NZ_BAABLZ010000002.1"/>
</dbReference>
<name>A0A516V399_9GAMM</name>
<gene>
    <name evidence="8" type="ORF">FNZ56_03380</name>
</gene>
<dbReference type="Pfam" id="PF00230">
    <property type="entry name" value="MIP"/>
    <property type="match status" value="1"/>
</dbReference>
<dbReference type="Proteomes" id="UP000315891">
    <property type="component" value="Chromosome"/>
</dbReference>
<dbReference type="SUPFAM" id="SSF81338">
    <property type="entry name" value="Aquaporin-like"/>
    <property type="match status" value="1"/>
</dbReference>
<accession>A0A516V399</accession>
<evidence type="ECO:0000256" key="4">
    <source>
        <dbReference type="ARBA" id="ARBA00022989"/>
    </source>
</evidence>
<proteinExistence type="inferred from homology"/>
<keyword evidence="9" id="KW-1185">Reference proteome</keyword>
<protein>
    <submittedName>
        <fullName evidence="8">Aquaporin family protein</fullName>
    </submittedName>
</protein>
<dbReference type="PANTHER" id="PTHR45724:SF13">
    <property type="entry name" value="AQUAPORIN NIP1-1-RELATED"/>
    <property type="match status" value="1"/>
</dbReference>
<comment type="similarity">
    <text evidence="6">Belongs to the MIP/aquaporin (TC 1.A.8) family.</text>
</comment>
<dbReference type="InterPro" id="IPR034294">
    <property type="entry name" value="Aquaporin_transptr"/>
</dbReference>
<dbReference type="AlphaFoldDB" id="A0A516V399"/>
<dbReference type="PRINTS" id="PR00783">
    <property type="entry name" value="MINTRINSICP"/>
</dbReference>
<reference evidence="8 9" key="1">
    <citation type="submission" date="2019-07" db="EMBL/GenBank/DDBJ databases">
        <title>Lysobacter weifangensis sp. nov., isolated from bensulfuron-methyl contaminated farmland soil.</title>
        <authorList>
            <person name="Zhao H."/>
        </authorList>
    </citation>
    <scope>NUCLEOTIDE SEQUENCE [LARGE SCALE GENOMIC DNA]</scope>
    <source>
        <strain evidence="8 9">CC-Bw-6</strain>
    </source>
</reference>
<feature type="transmembrane region" description="Helical" evidence="7">
    <location>
        <begin position="191"/>
        <end position="213"/>
    </location>
</feature>
<dbReference type="InterPro" id="IPR000425">
    <property type="entry name" value="MIP"/>
</dbReference>
<dbReference type="InterPro" id="IPR022357">
    <property type="entry name" value="MIP_CS"/>
</dbReference>
<feature type="transmembrane region" description="Helical" evidence="7">
    <location>
        <begin position="149"/>
        <end position="171"/>
    </location>
</feature>
<keyword evidence="4 7" id="KW-1133">Transmembrane helix</keyword>
<dbReference type="PANTHER" id="PTHR45724">
    <property type="entry name" value="AQUAPORIN NIP2-1"/>
    <property type="match status" value="1"/>
</dbReference>
<keyword evidence="2 6" id="KW-0813">Transport</keyword>
<comment type="subcellular location">
    <subcellularLocation>
        <location evidence="1">Membrane</location>
        <topology evidence="1">Multi-pass membrane protein</topology>
    </subcellularLocation>
</comment>
<dbReference type="EMBL" id="CP041742">
    <property type="protein sequence ID" value="QDQ72983.1"/>
    <property type="molecule type" value="Genomic_DNA"/>
</dbReference>
<evidence type="ECO:0000256" key="2">
    <source>
        <dbReference type="ARBA" id="ARBA00022448"/>
    </source>
</evidence>
<sequence>MLVRKLVAEFLGTLFLLATVVGSGIMGVALSNGNDGIALLANAAATAAALYVLITILGPISGAHFNPAVTVAMRLRGRLGTADAIAYIVVQVVAAILGVMLAHAMFGQPLLQPGTHARTGAAQCLSEGVATAGLLLTILLGLRSRPTAIPALVAAYIFSAYWFTASTSFANPAVTIARALTQTFAGIRPDGVIGFVVAQFAGMLAALFVARVLGSEEVLESQA</sequence>
<keyword evidence="3 6" id="KW-0812">Transmembrane</keyword>
<dbReference type="GO" id="GO:0015267">
    <property type="term" value="F:channel activity"/>
    <property type="evidence" value="ECO:0007669"/>
    <property type="project" value="InterPro"/>
</dbReference>
<feature type="transmembrane region" description="Helical" evidence="7">
    <location>
        <begin position="43"/>
        <end position="63"/>
    </location>
</feature>
<evidence type="ECO:0000256" key="6">
    <source>
        <dbReference type="RuleBase" id="RU000477"/>
    </source>
</evidence>
<evidence type="ECO:0000313" key="8">
    <source>
        <dbReference type="EMBL" id="QDQ72983.1"/>
    </source>
</evidence>
<dbReference type="Gene3D" id="1.20.1080.10">
    <property type="entry name" value="Glycerol uptake facilitator protein"/>
    <property type="match status" value="1"/>
</dbReference>
<evidence type="ECO:0000256" key="3">
    <source>
        <dbReference type="ARBA" id="ARBA00022692"/>
    </source>
</evidence>
<feature type="transmembrane region" description="Helical" evidence="7">
    <location>
        <begin position="84"/>
        <end position="105"/>
    </location>
</feature>
<dbReference type="InterPro" id="IPR023271">
    <property type="entry name" value="Aquaporin-like"/>
</dbReference>
<keyword evidence="5 7" id="KW-0472">Membrane</keyword>